<reference evidence="1" key="1">
    <citation type="journal article" date="2021" name="Nat. Commun.">
        <title>Genetic determinants of endophytism in the Arabidopsis root mycobiome.</title>
        <authorList>
            <person name="Mesny F."/>
            <person name="Miyauchi S."/>
            <person name="Thiergart T."/>
            <person name="Pickel B."/>
            <person name="Atanasova L."/>
            <person name="Karlsson M."/>
            <person name="Huettel B."/>
            <person name="Barry K.W."/>
            <person name="Haridas S."/>
            <person name="Chen C."/>
            <person name="Bauer D."/>
            <person name="Andreopoulos W."/>
            <person name="Pangilinan J."/>
            <person name="LaButti K."/>
            <person name="Riley R."/>
            <person name="Lipzen A."/>
            <person name="Clum A."/>
            <person name="Drula E."/>
            <person name="Henrissat B."/>
            <person name="Kohler A."/>
            <person name="Grigoriev I.V."/>
            <person name="Martin F.M."/>
            <person name="Hacquard S."/>
        </authorList>
    </citation>
    <scope>NUCLEOTIDE SEQUENCE</scope>
    <source>
        <strain evidence="1">MPI-CAGE-AT-0147</strain>
    </source>
</reference>
<dbReference type="Proteomes" id="UP000738349">
    <property type="component" value="Unassembled WGS sequence"/>
</dbReference>
<evidence type="ECO:0000313" key="1">
    <source>
        <dbReference type="EMBL" id="KAH7175912.1"/>
    </source>
</evidence>
<sequence length="121" mass="13017">MNCCGWVWLLLDSQVGSQCAICVFAAHNSWLQWLLVPWSLSSLPAKLDCSGPPRPRFFPIPSVQSSFRPGTTAVKVAFCASTSHGARANNAPGVPQMVPQTVPQRCSLCQANSSKVIRCSA</sequence>
<keyword evidence="2" id="KW-1185">Reference proteome</keyword>
<dbReference type="EMBL" id="JAGMUV010000001">
    <property type="protein sequence ID" value="KAH7175912.1"/>
    <property type="molecule type" value="Genomic_DNA"/>
</dbReference>
<dbReference type="AlphaFoldDB" id="A0A9P9FTG6"/>
<comment type="caution">
    <text evidence="1">The sequence shown here is derived from an EMBL/GenBank/DDBJ whole genome shotgun (WGS) entry which is preliminary data.</text>
</comment>
<evidence type="ECO:0000313" key="2">
    <source>
        <dbReference type="Proteomes" id="UP000738349"/>
    </source>
</evidence>
<protein>
    <submittedName>
        <fullName evidence="1">Uncharacterized protein</fullName>
    </submittedName>
</protein>
<proteinExistence type="predicted"/>
<gene>
    <name evidence="1" type="ORF">EDB81DRAFT_771403</name>
</gene>
<accession>A0A9P9FTG6</accession>
<name>A0A9P9FTG6_9HYPO</name>
<organism evidence="1 2">
    <name type="scientific">Dactylonectria macrodidyma</name>
    <dbReference type="NCBI Taxonomy" id="307937"/>
    <lineage>
        <taxon>Eukaryota</taxon>
        <taxon>Fungi</taxon>
        <taxon>Dikarya</taxon>
        <taxon>Ascomycota</taxon>
        <taxon>Pezizomycotina</taxon>
        <taxon>Sordariomycetes</taxon>
        <taxon>Hypocreomycetidae</taxon>
        <taxon>Hypocreales</taxon>
        <taxon>Nectriaceae</taxon>
        <taxon>Dactylonectria</taxon>
    </lineage>
</organism>